<accession>A0A1M7ISM0</accession>
<dbReference type="OrthoDB" id="1068513at2"/>
<reference evidence="1 2" key="1">
    <citation type="submission" date="2016-11" db="EMBL/GenBank/DDBJ databases">
        <authorList>
            <person name="Jaros S."/>
            <person name="Januszkiewicz K."/>
            <person name="Wedrychowicz H."/>
        </authorList>
    </citation>
    <scope>NUCLEOTIDE SEQUENCE [LARGE SCALE GENOMIC DNA]</scope>
    <source>
        <strain evidence="1 2">BPI-34</strain>
    </source>
</reference>
<gene>
    <name evidence="1" type="ORF">SAMN04488494_1965</name>
</gene>
<organism evidence="1 2">
    <name type="scientific">Xylanibacter ruminicola</name>
    <name type="common">Prevotella ruminicola</name>
    <dbReference type="NCBI Taxonomy" id="839"/>
    <lineage>
        <taxon>Bacteria</taxon>
        <taxon>Pseudomonadati</taxon>
        <taxon>Bacteroidota</taxon>
        <taxon>Bacteroidia</taxon>
        <taxon>Bacteroidales</taxon>
        <taxon>Prevotellaceae</taxon>
        <taxon>Xylanibacter</taxon>
    </lineage>
</organism>
<dbReference type="AlphaFoldDB" id="A0A1M7ISM0"/>
<protein>
    <submittedName>
        <fullName evidence="1">Uncharacterized protein</fullName>
    </submittedName>
</protein>
<proteinExistence type="predicted"/>
<sequence length="185" mass="21255">MMKLYLIIWLMLWGSEVFAQRKLVVASLESKAPQRDIKVRVDNGDEIVTPWNGEIEVPDSFKRITLSHPKFQHRYVLANELHGDTIYLIPALHAIDEVVVYGQDRRKSMMAGIMMPVTPKEVPLPQVVPAGPNVLAMLAWLFEKTVAPKIEAKQRRKKALKVVRQKEQEYEAKWDALKMPTTPDK</sequence>
<evidence type="ECO:0000313" key="1">
    <source>
        <dbReference type="EMBL" id="SHM43347.1"/>
    </source>
</evidence>
<evidence type="ECO:0000313" key="2">
    <source>
        <dbReference type="Proteomes" id="UP000184280"/>
    </source>
</evidence>
<dbReference type="EMBL" id="FRCJ01000003">
    <property type="protein sequence ID" value="SHM43347.1"/>
    <property type="molecule type" value="Genomic_DNA"/>
</dbReference>
<name>A0A1M7ISM0_XYLRU</name>
<dbReference type="RefSeq" id="WP_073044870.1">
    <property type="nucleotide sequence ID" value="NZ_FRCJ01000003.1"/>
</dbReference>
<dbReference type="Proteomes" id="UP000184280">
    <property type="component" value="Unassembled WGS sequence"/>
</dbReference>